<evidence type="ECO:0000256" key="1">
    <source>
        <dbReference type="ARBA" id="ARBA00022729"/>
    </source>
</evidence>
<sequence length="336" mass="35449">MRRRTLLALPLTAPAVSSALAGQTAVPAAGATDAMATEYPANAMPGEGVAHFTAALTRLSGGALTLTPSFDAALGIRSAGMLAAVREGRLPAADAFAGSMAADDPLFLLSSLPFLTASFADARRLYDAARPAYAEALAGRGARLLYATPWPPSGLWTRTPLRQASQLDGLRVRTYDATGTEVLRAAGAQAEVLSFADVMTRLRTGTLDAVLSSGDGGAGRRLWEQLPSFTVLNYAWPLSLAFFSEARWQSLSPTLREAVAAAALETEARQWAAIGTRIEANRATMRANGVTLVADPEPALGERLTQAARRTVEDWTARVGERGAAVLRRYGGPQPR</sequence>
<dbReference type="InterPro" id="IPR018389">
    <property type="entry name" value="DctP_fam"/>
</dbReference>
<dbReference type="EMBL" id="JALPRX010000057">
    <property type="protein sequence ID" value="MCK8785456.1"/>
    <property type="molecule type" value="Genomic_DNA"/>
</dbReference>
<protein>
    <submittedName>
        <fullName evidence="3">TRAP transporter substrate-binding protein</fullName>
    </submittedName>
</protein>
<dbReference type="PANTHER" id="PTHR33376:SF4">
    <property type="entry name" value="SIALIC ACID-BINDING PERIPLASMIC PROTEIN SIAP"/>
    <property type="match status" value="1"/>
</dbReference>
<dbReference type="GO" id="GO:0055085">
    <property type="term" value="P:transmembrane transport"/>
    <property type="evidence" value="ECO:0007669"/>
    <property type="project" value="InterPro"/>
</dbReference>
<evidence type="ECO:0000313" key="3">
    <source>
        <dbReference type="EMBL" id="MCK8785456.1"/>
    </source>
</evidence>
<dbReference type="CDD" id="cd13602">
    <property type="entry name" value="PBP2_TRAP_BpDctp6_7"/>
    <property type="match status" value="1"/>
</dbReference>
<dbReference type="Proteomes" id="UP001139516">
    <property type="component" value="Unassembled WGS sequence"/>
</dbReference>
<keyword evidence="1 2" id="KW-0732">Signal</keyword>
<dbReference type="Gene3D" id="3.40.190.170">
    <property type="entry name" value="Bacterial extracellular solute-binding protein, family 7"/>
    <property type="match status" value="1"/>
</dbReference>
<gene>
    <name evidence="3" type="ORF">M0638_13785</name>
</gene>
<feature type="signal peptide" evidence="2">
    <location>
        <begin position="1"/>
        <end position="21"/>
    </location>
</feature>
<keyword evidence="4" id="KW-1185">Reference proteome</keyword>
<name>A0A9X2BVU5_9PROT</name>
<comment type="caution">
    <text evidence="3">The sequence shown here is derived from an EMBL/GenBank/DDBJ whole genome shotgun (WGS) entry which is preliminary data.</text>
</comment>
<dbReference type="AlphaFoldDB" id="A0A9X2BVU5"/>
<feature type="chain" id="PRO_5040785467" evidence="2">
    <location>
        <begin position="22"/>
        <end position="336"/>
    </location>
</feature>
<reference evidence="3" key="1">
    <citation type="submission" date="2022-04" db="EMBL/GenBank/DDBJ databases">
        <title>Roseomonas acroporae sp. nov., isolated from coral Acropora digitifera.</title>
        <authorList>
            <person name="Sun H."/>
        </authorList>
    </citation>
    <scope>NUCLEOTIDE SEQUENCE</scope>
    <source>
        <strain evidence="3">NAR14</strain>
    </source>
</reference>
<organism evidence="3 4">
    <name type="scientific">Roseomonas acroporae</name>
    <dbReference type="NCBI Taxonomy" id="2937791"/>
    <lineage>
        <taxon>Bacteria</taxon>
        <taxon>Pseudomonadati</taxon>
        <taxon>Pseudomonadota</taxon>
        <taxon>Alphaproteobacteria</taxon>
        <taxon>Acetobacterales</taxon>
        <taxon>Roseomonadaceae</taxon>
        <taxon>Roseomonas</taxon>
    </lineage>
</organism>
<dbReference type="RefSeq" id="WP_248667574.1">
    <property type="nucleotide sequence ID" value="NZ_JALPRX010000057.1"/>
</dbReference>
<dbReference type="PANTHER" id="PTHR33376">
    <property type="match status" value="1"/>
</dbReference>
<dbReference type="NCBIfam" id="NF037995">
    <property type="entry name" value="TRAP_S1"/>
    <property type="match status" value="1"/>
</dbReference>
<proteinExistence type="predicted"/>
<evidence type="ECO:0000313" key="4">
    <source>
        <dbReference type="Proteomes" id="UP001139516"/>
    </source>
</evidence>
<dbReference type="InterPro" id="IPR038404">
    <property type="entry name" value="TRAP_DctP_sf"/>
</dbReference>
<evidence type="ECO:0000256" key="2">
    <source>
        <dbReference type="SAM" id="SignalP"/>
    </source>
</evidence>
<dbReference type="Pfam" id="PF03480">
    <property type="entry name" value="DctP"/>
    <property type="match status" value="1"/>
</dbReference>
<accession>A0A9X2BVU5</accession>